<dbReference type="Pfam" id="PF13302">
    <property type="entry name" value="Acetyltransf_3"/>
    <property type="match status" value="1"/>
</dbReference>
<dbReference type="InterPro" id="IPR016181">
    <property type="entry name" value="Acyl_CoA_acyltransferase"/>
</dbReference>
<dbReference type="InterPro" id="IPR000182">
    <property type="entry name" value="GNAT_dom"/>
</dbReference>
<dbReference type="Proteomes" id="UP001273505">
    <property type="component" value="Unassembled WGS sequence"/>
</dbReference>
<evidence type="ECO:0000313" key="2">
    <source>
        <dbReference type="EMBL" id="MDX6847780.1"/>
    </source>
</evidence>
<dbReference type="Gene3D" id="3.40.630.30">
    <property type="match status" value="1"/>
</dbReference>
<dbReference type="RefSeq" id="WP_302724382.1">
    <property type="nucleotide sequence ID" value="NZ_JAULRU010000797.1"/>
</dbReference>
<evidence type="ECO:0000313" key="3">
    <source>
        <dbReference type="Proteomes" id="UP001273505"/>
    </source>
</evidence>
<keyword evidence="3" id="KW-1185">Reference proteome</keyword>
<accession>A0ABU4RSB7</accession>
<comment type="caution">
    <text evidence="2">The sequence shown here is derived from an EMBL/GenBank/DDBJ whole genome shotgun (WGS) entry which is preliminary data.</text>
</comment>
<protein>
    <submittedName>
        <fullName evidence="2">GNAT family N-acetyltransferase</fullName>
    </submittedName>
</protein>
<evidence type="ECO:0000259" key="1">
    <source>
        <dbReference type="Pfam" id="PF13302"/>
    </source>
</evidence>
<name>A0ABU4RSB7_9GAMM</name>
<gene>
    <name evidence="2" type="ORF">SCD92_00320</name>
</gene>
<reference evidence="2 3" key="1">
    <citation type="submission" date="2023-11" db="EMBL/GenBank/DDBJ databases">
        <title>Gilvimarinus fulvus sp. nov., isolated from the surface of Kelp.</title>
        <authorList>
            <person name="Sun Y.Y."/>
            <person name="Gong Y."/>
            <person name="Du Z.J."/>
        </authorList>
    </citation>
    <scope>NUCLEOTIDE SEQUENCE [LARGE SCALE GENOMIC DNA]</scope>
    <source>
        <strain evidence="2 3">SDUM040013</strain>
    </source>
</reference>
<proteinExistence type="predicted"/>
<feature type="domain" description="N-acetyltransferase" evidence="1">
    <location>
        <begin position="18"/>
        <end position="127"/>
    </location>
</feature>
<dbReference type="EMBL" id="JAXAFO010000001">
    <property type="protein sequence ID" value="MDX6847780.1"/>
    <property type="molecule type" value="Genomic_DNA"/>
</dbReference>
<dbReference type="SUPFAM" id="SSF55729">
    <property type="entry name" value="Acyl-CoA N-acyltransferases (Nat)"/>
    <property type="match status" value="1"/>
</dbReference>
<sequence>MTKAIRYQPLSSIPLSFYIELHGNPQVLRHLPLAPGGFDELACQRWLAAKEQLWVSAGYAPQAVIVDGEFAGWAGLQPELGEAALAIVLTPKHWGIGLAVARQLLDRAFTALKLSSVCVLLPPSRTRVGALQRFGFELLGDVDYDGSVFKHYRLARQRYFQLNNS</sequence>
<organism evidence="2 3">
    <name type="scientific">Gilvimarinus gilvus</name>
    <dbReference type="NCBI Taxonomy" id="3058038"/>
    <lineage>
        <taxon>Bacteria</taxon>
        <taxon>Pseudomonadati</taxon>
        <taxon>Pseudomonadota</taxon>
        <taxon>Gammaproteobacteria</taxon>
        <taxon>Cellvibrionales</taxon>
        <taxon>Cellvibrionaceae</taxon>
        <taxon>Gilvimarinus</taxon>
    </lineage>
</organism>